<evidence type="ECO:0000313" key="3">
    <source>
        <dbReference type="EMBL" id="NWK02555.1"/>
    </source>
</evidence>
<evidence type="ECO:0000313" key="4">
    <source>
        <dbReference type="Proteomes" id="UP000529843"/>
    </source>
</evidence>
<keyword evidence="2" id="KW-0472">Membrane</keyword>
<proteinExistence type="predicted"/>
<protein>
    <submittedName>
        <fullName evidence="3">Uncharacterized protein</fullName>
    </submittedName>
</protein>
<dbReference type="Proteomes" id="UP000529843">
    <property type="component" value="Unassembled WGS sequence"/>
</dbReference>
<accession>A0A7K4NMN1</accession>
<comment type="caution">
    <text evidence="3">The sequence shown here is derived from an EMBL/GenBank/DDBJ whole genome shotgun (WGS) entry which is preliminary data.</text>
</comment>
<keyword evidence="2" id="KW-1133">Transmembrane helix</keyword>
<gene>
    <name evidence="3" type="ORF">HX804_04565</name>
</gene>
<keyword evidence="2" id="KW-0812">Transmembrane</keyword>
<sequence length="113" mass="12205">MAVSNWWLYIGMFLCCTGFGLIPGAIFIVYWAIMRLENVKLGDSYTENNYDINIQDYHAGNGGNGGSGGSGGSVGGHGNTQSPKPKAKNYLKAISNKTVPMNHISNSNLEEMK</sequence>
<feature type="transmembrane region" description="Helical" evidence="2">
    <location>
        <begin position="6"/>
        <end position="33"/>
    </location>
</feature>
<evidence type="ECO:0000256" key="2">
    <source>
        <dbReference type="SAM" id="Phobius"/>
    </source>
</evidence>
<feature type="compositionally biased region" description="Gly residues" evidence="1">
    <location>
        <begin position="63"/>
        <end position="78"/>
    </location>
</feature>
<feature type="region of interest" description="Disordered" evidence="1">
    <location>
        <begin position="63"/>
        <end position="87"/>
    </location>
</feature>
<reference evidence="3 4" key="1">
    <citation type="journal article" date="2019" name="Environ. Microbiol.">
        <title>Genomics insights into ecotype formation of ammonia-oxidizing archaea in the deep ocean.</title>
        <authorList>
            <person name="Wang Y."/>
            <person name="Huang J.M."/>
            <person name="Cui G.J."/>
            <person name="Nunoura T."/>
            <person name="Takaki Y."/>
            <person name="Li W.L."/>
            <person name="Li J."/>
            <person name="Gao Z.M."/>
            <person name="Takai K."/>
            <person name="Zhang A.Q."/>
            <person name="Stepanauskas R."/>
        </authorList>
    </citation>
    <scope>NUCLEOTIDE SEQUENCE [LARGE SCALE GENOMIC DNA]</scope>
    <source>
        <strain evidence="3 4">N8</strain>
    </source>
</reference>
<organism evidence="3 4">
    <name type="scientific">Marine Group I thaumarchaeote</name>
    <dbReference type="NCBI Taxonomy" id="2511932"/>
    <lineage>
        <taxon>Archaea</taxon>
        <taxon>Nitrososphaerota</taxon>
        <taxon>Marine Group I</taxon>
    </lineage>
</organism>
<dbReference type="AlphaFoldDB" id="A0A7K4NMN1"/>
<name>A0A7K4NMN1_9ARCH</name>
<dbReference type="EMBL" id="JACAST010000045">
    <property type="protein sequence ID" value="NWK02555.1"/>
    <property type="molecule type" value="Genomic_DNA"/>
</dbReference>
<evidence type="ECO:0000256" key="1">
    <source>
        <dbReference type="SAM" id="MobiDB-lite"/>
    </source>
</evidence>